<proteinExistence type="predicted"/>
<sequence length="1112" mass="130966">MYVPLLHRSTQMVLLKRQIRRKAKELRLRKRHAHHRLQVMRRIRDHLLSRMRNSIDHRQRDAEQRRREQARRAVGGMLSMYKHWLRNWSTALRLQSRLIRQQEQVKVGLRRRLRHLRKQLKKVRHPQTLVDKCFNRLFKAVRKWQKRSDYYELIKDQDKVWEAEAQEVRNYLSDVRGRRPRKTKRRRVKQNSEIEDFAHFWNTEVVQKNALIKKQMAMVGRKPDLEMDATREKTRKPKRKKRKIMPKKIYFSLDDLVVRRKVKKIRKAIRRPRKPDPLKPSFDELKMLVQELIRFNWKKKVLKHPKMSRKAIGKEHKVIFGKMPSLSDLPTLKPQIRIKKIWKRSRKVGPKNVDMPQEQLTVPDPKIPQSKSRKHRRRKMHYVDRIIKGELNAILEAKARKKATHAAKTSAAKTKQKESKELENQENLVSLLYSDLPPFMRREIERKNQNKLRSKLVKTSSSSSTASKEVFIESEKVNKMEKPKIVSKLPSSGSASEIKNRYELPAENSLSQVFFKRESVVSLSDSINKFVMATRNRKFTRRSIRMPPIIPKKIRVAPPKGQNESHYQSLKKDIMYIHTSHEDLGALRMSNRQANRSTASESALHSHTSAHRSPKSPSKSKFNYDVLPNDLDKILEPVRDGYDRTEKSPQEFHYAKAVESDVERFHLTDLHSDAKYRHLQSSLKDVIEKNKIIEYIADVNGLMQDVANHDMWSNLQSLYNELEESGLTLEERKEMLALKYLEYLNDVVTQKSYTRLEPPRDNLLRVVDSEFLKGKQKSQVDRLMERNWWTRHRNSTRVIPFGMRGLRGSRSNTSHSRRQSQEMRMDSVLHRKLLEQELKAERLEREERRRRTLSSFLGSTFSLNPSLDLAPNDEQDVRDIEWRYSLNNIKGMMNHHLQMFQALARKTRAEQLIHKDMEGKMGELYSSTQFRRHKPESTTLTLRKKRRNLRPIEELYYSPRKTCRLQKISGSSDCLACECQEQEIGASMVLEKCPRCGVKVPVPAPTTPFPMSSSSSCEILSSGSIEACAKNRLLINTLEDLCTRCGYFHQKGHLCAHSPLNMRKTELLKRIRNTVRTAPECSTICCPRGILKEPSSFDPWQEDKECKERTAG</sequence>
<feature type="region of interest" description="Disordered" evidence="1">
    <location>
        <begin position="349"/>
        <end position="379"/>
    </location>
</feature>
<feature type="region of interest" description="Disordered" evidence="1">
    <location>
        <begin position="802"/>
        <end position="824"/>
    </location>
</feature>
<dbReference type="Proteomes" id="UP000008711">
    <property type="component" value="Unassembled WGS sequence"/>
</dbReference>
<feature type="region of interest" description="Disordered" evidence="1">
    <location>
        <begin position="592"/>
        <end position="623"/>
    </location>
</feature>
<dbReference type="OrthoDB" id="7866947at2759"/>
<keyword evidence="3" id="KW-1185">Reference proteome</keyword>
<dbReference type="eggNOG" id="ENOG502T999">
    <property type="taxonomic scope" value="Eukaryota"/>
</dbReference>
<feature type="compositionally biased region" description="Polar residues" evidence="1">
    <location>
        <begin position="592"/>
        <end position="607"/>
    </location>
</feature>
<dbReference type="KEGG" id="der:6549464"/>
<dbReference type="HOGENOM" id="CLU_008154_0_0_1"/>
<evidence type="ECO:0000313" key="2">
    <source>
        <dbReference type="EMBL" id="EDV56171.2"/>
    </source>
</evidence>
<organism evidence="2 3">
    <name type="scientific">Drosophila erecta</name>
    <name type="common">Fruit fly</name>
    <dbReference type="NCBI Taxonomy" id="7220"/>
    <lineage>
        <taxon>Eukaryota</taxon>
        <taxon>Metazoa</taxon>
        <taxon>Ecdysozoa</taxon>
        <taxon>Arthropoda</taxon>
        <taxon>Hexapoda</taxon>
        <taxon>Insecta</taxon>
        <taxon>Pterygota</taxon>
        <taxon>Neoptera</taxon>
        <taxon>Endopterygota</taxon>
        <taxon>Diptera</taxon>
        <taxon>Brachycera</taxon>
        <taxon>Muscomorpha</taxon>
        <taxon>Ephydroidea</taxon>
        <taxon>Drosophilidae</taxon>
        <taxon>Drosophila</taxon>
        <taxon>Sophophora</taxon>
    </lineage>
</organism>
<gene>
    <name evidence="2" type="primary">Dere\GG22498</name>
    <name evidence="2" type="synonym">dere_GLEANR_7224</name>
    <name evidence="2" type="synonym">GG22498</name>
    <name evidence="2" type="ORF">Dere_GG22498</name>
</gene>
<dbReference type="EMBL" id="CH954179">
    <property type="protein sequence ID" value="EDV56171.2"/>
    <property type="molecule type" value="Genomic_DNA"/>
</dbReference>
<reference evidence="2 3" key="2">
    <citation type="journal article" date="2008" name="Bioinformatics">
        <title>Assembly reconciliation.</title>
        <authorList>
            <person name="Zimin A.V."/>
            <person name="Smith D.R."/>
            <person name="Sutton G."/>
            <person name="Yorke J.A."/>
        </authorList>
    </citation>
    <scope>NUCLEOTIDE SEQUENCE [LARGE SCALE GENOMIC DNA]</scope>
    <source>
        <strain evidence="2 3">TSC#14021-0224.01</strain>
    </source>
</reference>
<reference evidence="2 3" key="1">
    <citation type="journal article" date="2007" name="Nature">
        <title>Evolution of genes and genomes on the Drosophila phylogeny.</title>
        <authorList>
            <consortium name="Drosophila 12 Genomes Consortium"/>
            <person name="Clark A.G."/>
            <person name="Eisen M.B."/>
            <person name="Smith D.R."/>
            <person name="Bergman C.M."/>
            <person name="Oliver B."/>
            <person name="Markow T.A."/>
            <person name="Kaufman T.C."/>
            <person name="Kellis M."/>
            <person name="Gelbart W."/>
            <person name="Iyer V.N."/>
            <person name="Pollard D.A."/>
            <person name="Sackton T.B."/>
            <person name="Larracuente A.M."/>
            <person name="Singh N.D."/>
            <person name="Abad J.P."/>
            <person name="Abt D.N."/>
            <person name="Adryan B."/>
            <person name="Aguade M."/>
            <person name="Akashi H."/>
            <person name="Anderson W.W."/>
            <person name="Aquadro C.F."/>
            <person name="Ardell D.H."/>
            <person name="Arguello R."/>
            <person name="Artieri C.G."/>
            <person name="Barbash D.A."/>
            <person name="Barker D."/>
            <person name="Barsanti P."/>
            <person name="Batterham P."/>
            <person name="Batzoglou S."/>
            <person name="Begun D."/>
            <person name="Bhutkar A."/>
            <person name="Blanco E."/>
            <person name="Bosak S.A."/>
            <person name="Bradley R.K."/>
            <person name="Brand A.D."/>
            <person name="Brent M.R."/>
            <person name="Brooks A.N."/>
            <person name="Brown R.H."/>
            <person name="Butlin R.K."/>
            <person name="Caggese C."/>
            <person name="Calvi B.R."/>
            <person name="Bernardo de Carvalho A."/>
            <person name="Caspi A."/>
            <person name="Castrezana S."/>
            <person name="Celniker S.E."/>
            <person name="Chang J.L."/>
            <person name="Chapple C."/>
            <person name="Chatterji S."/>
            <person name="Chinwalla A."/>
            <person name="Civetta A."/>
            <person name="Clifton S.W."/>
            <person name="Comeron J.M."/>
            <person name="Costello J.C."/>
            <person name="Coyne J.A."/>
            <person name="Daub J."/>
            <person name="David R.G."/>
            <person name="Delcher A.L."/>
            <person name="Delehaunty K."/>
            <person name="Do C.B."/>
            <person name="Ebling H."/>
            <person name="Edwards K."/>
            <person name="Eickbush T."/>
            <person name="Evans J.D."/>
            <person name="Filipski A."/>
            <person name="Findeiss S."/>
            <person name="Freyhult E."/>
            <person name="Fulton L."/>
            <person name="Fulton R."/>
            <person name="Garcia A.C."/>
            <person name="Gardiner A."/>
            <person name="Garfield D.A."/>
            <person name="Garvin B.E."/>
            <person name="Gibson G."/>
            <person name="Gilbert D."/>
            <person name="Gnerre S."/>
            <person name="Godfrey J."/>
            <person name="Good R."/>
            <person name="Gotea V."/>
            <person name="Gravely B."/>
            <person name="Greenberg A.J."/>
            <person name="Griffiths-Jones S."/>
            <person name="Gross S."/>
            <person name="Guigo R."/>
            <person name="Gustafson E.A."/>
            <person name="Haerty W."/>
            <person name="Hahn M.W."/>
            <person name="Halligan D.L."/>
            <person name="Halpern A.L."/>
            <person name="Halter G.M."/>
            <person name="Han M.V."/>
            <person name="Heger A."/>
            <person name="Hillier L."/>
            <person name="Hinrichs A.S."/>
            <person name="Holmes I."/>
            <person name="Hoskins R.A."/>
            <person name="Hubisz M.J."/>
            <person name="Hultmark D."/>
            <person name="Huntley M.A."/>
            <person name="Jaffe D.B."/>
            <person name="Jagadeeshan S."/>
            <person name="Jeck W.R."/>
            <person name="Johnson J."/>
            <person name="Jones C.D."/>
            <person name="Jordan W.C."/>
            <person name="Karpen G.H."/>
            <person name="Kataoka E."/>
            <person name="Keightley P.D."/>
            <person name="Kheradpour P."/>
            <person name="Kirkness E.F."/>
            <person name="Koerich L.B."/>
            <person name="Kristiansen K."/>
            <person name="Kudrna D."/>
            <person name="Kulathinal R.J."/>
            <person name="Kumar S."/>
            <person name="Kwok R."/>
            <person name="Lander E."/>
            <person name="Langley C.H."/>
            <person name="Lapoint R."/>
            <person name="Lazzaro B.P."/>
            <person name="Lee S.J."/>
            <person name="Levesque L."/>
            <person name="Li R."/>
            <person name="Lin C.F."/>
            <person name="Lin M.F."/>
            <person name="Lindblad-Toh K."/>
            <person name="Llopart A."/>
            <person name="Long M."/>
            <person name="Low L."/>
            <person name="Lozovsky E."/>
            <person name="Lu J."/>
            <person name="Luo M."/>
            <person name="Machado C.A."/>
            <person name="Makalowski W."/>
            <person name="Marzo M."/>
            <person name="Matsuda M."/>
            <person name="Matzkin L."/>
            <person name="McAllister B."/>
            <person name="McBride C.S."/>
            <person name="McKernan B."/>
            <person name="McKernan K."/>
            <person name="Mendez-Lago M."/>
            <person name="Minx P."/>
            <person name="Mollenhauer M.U."/>
            <person name="Montooth K."/>
            <person name="Mount S.M."/>
            <person name="Mu X."/>
            <person name="Myers E."/>
            <person name="Negre B."/>
            <person name="Newfeld S."/>
            <person name="Nielsen R."/>
            <person name="Noor M.A."/>
            <person name="O'Grady P."/>
            <person name="Pachter L."/>
            <person name="Papaceit M."/>
            <person name="Parisi M.J."/>
            <person name="Parisi M."/>
            <person name="Parts L."/>
            <person name="Pedersen J.S."/>
            <person name="Pesole G."/>
            <person name="Phillippy A.M."/>
            <person name="Ponting C.P."/>
            <person name="Pop M."/>
            <person name="Porcelli D."/>
            <person name="Powell J.R."/>
            <person name="Prohaska S."/>
            <person name="Pruitt K."/>
            <person name="Puig M."/>
            <person name="Quesneville H."/>
            <person name="Ram K.R."/>
            <person name="Rand D."/>
            <person name="Rasmussen M.D."/>
            <person name="Reed L.K."/>
            <person name="Reenan R."/>
            <person name="Reily A."/>
            <person name="Remington K.A."/>
            <person name="Rieger T.T."/>
            <person name="Ritchie M.G."/>
            <person name="Robin C."/>
            <person name="Rogers Y.H."/>
            <person name="Rohde C."/>
            <person name="Rozas J."/>
            <person name="Rubenfield M.J."/>
            <person name="Ruiz A."/>
            <person name="Russo S."/>
            <person name="Salzberg S.L."/>
            <person name="Sanchez-Gracia A."/>
            <person name="Saranga D.J."/>
            <person name="Sato H."/>
            <person name="Schaeffer S.W."/>
            <person name="Schatz M.C."/>
            <person name="Schlenke T."/>
            <person name="Schwartz R."/>
            <person name="Segarra C."/>
            <person name="Singh R.S."/>
            <person name="Sirot L."/>
            <person name="Sirota M."/>
            <person name="Sisneros N.B."/>
            <person name="Smith C.D."/>
            <person name="Smith T.F."/>
            <person name="Spieth J."/>
            <person name="Stage D.E."/>
            <person name="Stark A."/>
            <person name="Stephan W."/>
            <person name="Strausberg R.L."/>
            <person name="Strempel S."/>
            <person name="Sturgill D."/>
            <person name="Sutton G."/>
            <person name="Sutton G.G."/>
            <person name="Tao W."/>
            <person name="Teichmann S."/>
            <person name="Tobari Y.N."/>
            <person name="Tomimura Y."/>
            <person name="Tsolas J.M."/>
            <person name="Valente V.L."/>
            <person name="Venter E."/>
            <person name="Venter J.C."/>
            <person name="Vicario S."/>
            <person name="Vieira F.G."/>
            <person name="Vilella A.J."/>
            <person name="Villasante A."/>
            <person name="Walenz B."/>
            <person name="Wang J."/>
            <person name="Wasserman M."/>
            <person name="Watts T."/>
            <person name="Wilson D."/>
            <person name="Wilson R.K."/>
            <person name="Wing R.A."/>
            <person name="Wolfner M.F."/>
            <person name="Wong A."/>
            <person name="Wong G.K."/>
            <person name="Wu C.I."/>
            <person name="Wu G."/>
            <person name="Yamamoto D."/>
            <person name="Yang H.P."/>
            <person name="Yang S.P."/>
            <person name="Yorke J.A."/>
            <person name="Yoshida K."/>
            <person name="Zdobnov E."/>
            <person name="Zhang P."/>
            <person name="Zhang Y."/>
            <person name="Zimin A.V."/>
            <person name="Baldwin J."/>
            <person name="Abdouelleil A."/>
            <person name="Abdulkadir J."/>
            <person name="Abebe A."/>
            <person name="Abera B."/>
            <person name="Abreu J."/>
            <person name="Acer S.C."/>
            <person name="Aftuck L."/>
            <person name="Alexander A."/>
            <person name="An P."/>
            <person name="Anderson E."/>
            <person name="Anderson S."/>
            <person name="Arachi H."/>
            <person name="Azer M."/>
            <person name="Bachantsang P."/>
            <person name="Barry A."/>
            <person name="Bayul T."/>
            <person name="Berlin A."/>
            <person name="Bessette D."/>
            <person name="Bloom T."/>
            <person name="Blye J."/>
            <person name="Boguslavskiy L."/>
            <person name="Bonnet C."/>
            <person name="Boukhgalter B."/>
            <person name="Bourzgui I."/>
            <person name="Brown A."/>
            <person name="Cahill P."/>
            <person name="Channer S."/>
            <person name="Cheshatsang Y."/>
            <person name="Chuda L."/>
            <person name="Citroen M."/>
            <person name="Collymore A."/>
            <person name="Cooke P."/>
            <person name="Costello M."/>
            <person name="D'Aco K."/>
            <person name="Daza R."/>
            <person name="De Haan G."/>
            <person name="DeGray S."/>
            <person name="DeMaso C."/>
            <person name="Dhargay N."/>
            <person name="Dooley K."/>
            <person name="Dooley E."/>
            <person name="Doricent M."/>
            <person name="Dorje P."/>
            <person name="Dorjee K."/>
            <person name="Dupes A."/>
            <person name="Elong R."/>
            <person name="Falk J."/>
            <person name="Farina A."/>
            <person name="Faro S."/>
            <person name="Ferguson D."/>
            <person name="Fisher S."/>
            <person name="Foley C.D."/>
            <person name="Franke A."/>
            <person name="Friedrich D."/>
            <person name="Gadbois L."/>
            <person name="Gearin G."/>
            <person name="Gearin C.R."/>
            <person name="Giannoukos G."/>
            <person name="Goode T."/>
            <person name="Graham J."/>
            <person name="Grandbois E."/>
            <person name="Grewal S."/>
            <person name="Gyaltsen K."/>
            <person name="Hafez N."/>
            <person name="Hagos B."/>
            <person name="Hall J."/>
            <person name="Henson C."/>
            <person name="Hollinger A."/>
            <person name="Honan T."/>
            <person name="Huard M.D."/>
            <person name="Hughes L."/>
            <person name="Hurhula B."/>
            <person name="Husby M.E."/>
            <person name="Kamat A."/>
            <person name="Kanga B."/>
            <person name="Kashin S."/>
            <person name="Khazanovich D."/>
            <person name="Kisner P."/>
            <person name="Lance K."/>
            <person name="Lara M."/>
            <person name="Lee W."/>
            <person name="Lennon N."/>
            <person name="Letendre F."/>
            <person name="LeVine R."/>
            <person name="Lipovsky A."/>
            <person name="Liu X."/>
            <person name="Liu J."/>
            <person name="Liu S."/>
            <person name="Lokyitsang T."/>
            <person name="Lokyitsang Y."/>
            <person name="Lubonja R."/>
            <person name="Lui A."/>
            <person name="MacDonald P."/>
            <person name="Magnisalis V."/>
            <person name="Maru K."/>
            <person name="Matthews C."/>
            <person name="McCusker W."/>
            <person name="McDonough S."/>
            <person name="Mehta T."/>
            <person name="Meldrim J."/>
            <person name="Meneus L."/>
            <person name="Mihai O."/>
            <person name="Mihalev A."/>
            <person name="Mihova T."/>
            <person name="Mittelman R."/>
            <person name="Mlenga V."/>
            <person name="Montmayeur A."/>
            <person name="Mulrain L."/>
            <person name="Navidi A."/>
            <person name="Naylor J."/>
            <person name="Negash T."/>
            <person name="Nguyen T."/>
            <person name="Nguyen N."/>
            <person name="Nicol R."/>
            <person name="Norbu C."/>
            <person name="Norbu N."/>
            <person name="Novod N."/>
            <person name="O'Neill B."/>
            <person name="Osman S."/>
            <person name="Markiewicz E."/>
            <person name="Oyono O.L."/>
            <person name="Patti C."/>
            <person name="Phunkhang P."/>
            <person name="Pierre F."/>
            <person name="Priest M."/>
            <person name="Raghuraman S."/>
            <person name="Rege F."/>
            <person name="Reyes R."/>
            <person name="Rise C."/>
            <person name="Rogov P."/>
            <person name="Ross K."/>
            <person name="Ryan E."/>
            <person name="Settipalli S."/>
            <person name="Shea T."/>
            <person name="Sherpa N."/>
            <person name="Shi L."/>
            <person name="Shih D."/>
            <person name="Sparrow T."/>
            <person name="Spaulding J."/>
            <person name="Stalker J."/>
            <person name="Stange-Thomann N."/>
            <person name="Stavropoulos S."/>
            <person name="Stone C."/>
            <person name="Strader C."/>
            <person name="Tesfaye S."/>
            <person name="Thomson T."/>
            <person name="Thoulutsang Y."/>
            <person name="Thoulutsang D."/>
            <person name="Topham K."/>
            <person name="Topping I."/>
            <person name="Tsamla T."/>
            <person name="Vassiliev H."/>
            <person name="Vo A."/>
            <person name="Wangchuk T."/>
            <person name="Wangdi T."/>
            <person name="Weiand M."/>
            <person name="Wilkinson J."/>
            <person name="Wilson A."/>
            <person name="Yadav S."/>
            <person name="Young G."/>
            <person name="Yu Q."/>
            <person name="Zembek L."/>
            <person name="Zhong D."/>
            <person name="Zimmer A."/>
            <person name="Zwirko Z."/>
            <person name="Jaffe D.B."/>
            <person name="Alvarez P."/>
            <person name="Brockman W."/>
            <person name="Butler J."/>
            <person name="Chin C."/>
            <person name="Gnerre S."/>
            <person name="Grabherr M."/>
            <person name="Kleber M."/>
            <person name="Mauceli E."/>
            <person name="MacCallum I."/>
        </authorList>
    </citation>
    <scope>NUCLEOTIDE SEQUENCE [LARGE SCALE GENOMIC DNA]</scope>
    <source>
        <strain evidence="2 3">TSC#14021-0224.01</strain>
    </source>
</reference>
<dbReference type="AlphaFoldDB" id="B3NRL9"/>
<name>B3NRL9_DROER</name>
<evidence type="ECO:0000313" key="3">
    <source>
        <dbReference type="Proteomes" id="UP000008711"/>
    </source>
</evidence>
<protein>
    <submittedName>
        <fullName evidence="2">Uncharacterized protein</fullName>
    </submittedName>
</protein>
<accession>B3NRL9</accession>
<evidence type="ECO:0000256" key="1">
    <source>
        <dbReference type="SAM" id="MobiDB-lite"/>
    </source>
</evidence>